<protein>
    <submittedName>
        <fullName evidence="2">Uncharacterized protein</fullName>
    </submittedName>
</protein>
<sequence length="250" mass="28641">MVVCVSRRRGHLAQQNFKPLDALAASKAAIRNTPPKRPGRSAPILFRLIEIADEVDDLTQVSINKIEFDYDEAVEEEEVEEEEEEVEKESSAGFLEDSPPSPLEYPAEETPQLFDQINEFNLGIHFLSADRIGGGGGGIRMFQKLRRMRLSGVYFRGACPVPLFNSVRPLLEGFARVSQTPNYSRDVEPKKRTTSEHKNTGIYHQRSVRLAKLFDRQIFEFWEDISEYREDVDEFSGLDKEENNRDTIEV</sequence>
<organism evidence="3">
    <name type="scientific">Acromyrmex echinatior</name>
    <name type="common">Panamanian leafcutter ant</name>
    <name type="synonym">Acromyrmex octospinosus echinatior</name>
    <dbReference type="NCBI Taxonomy" id="103372"/>
    <lineage>
        <taxon>Eukaryota</taxon>
        <taxon>Metazoa</taxon>
        <taxon>Ecdysozoa</taxon>
        <taxon>Arthropoda</taxon>
        <taxon>Hexapoda</taxon>
        <taxon>Insecta</taxon>
        <taxon>Pterygota</taxon>
        <taxon>Neoptera</taxon>
        <taxon>Endopterygota</taxon>
        <taxon>Hymenoptera</taxon>
        <taxon>Apocrita</taxon>
        <taxon>Aculeata</taxon>
        <taxon>Formicoidea</taxon>
        <taxon>Formicidae</taxon>
        <taxon>Myrmicinae</taxon>
        <taxon>Acromyrmex</taxon>
    </lineage>
</organism>
<evidence type="ECO:0000256" key="1">
    <source>
        <dbReference type="SAM" id="MobiDB-lite"/>
    </source>
</evidence>
<name>F4WC03_ACREC</name>
<evidence type="ECO:0000313" key="2">
    <source>
        <dbReference type="EMBL" id="EGI68292.1"/>
    </source>
</evidence>
<dbReference type="Proteomes" id="UP000007755">
    <property type="component" value="Unassembled WGS sequence"/>
</dbReference>
<dbReference type="EMBL" id="GL888067">
    <property type="protein sequence ID" value="EGI68292.1"/>
    <property type="molecule type" value="Genomic_DNA"/>
</dbReference>
<proteinExistence type="predicted"/>
<keyword evidence="3" id="KW-1185">Reference proteome</keyword>
<reference evidence="2" key="1">
    <citation type="submission" date="2011-02" db="EMBL/GenBank/DDBJ databases">
        <title>The genome of the leaf-cutting ant Acromyrmex echinatior suggests key adaptations to social evolution and fungus farming.</title>
        <authorList>
            <person name="Nygaard S."/>
            <person name="Zhang G."/>
        </authorList>
    </citation>
    <scope>NUCLEOTIDE SEQUENCE</scope>
</reference>
<dbReference type="InParanoid" id="F4WC03"/>
<evidence type="ECO:0000313" key="3">
    <source>
        <dbReference type="Proteomes" id="UP000007755"/>
    </source>
</evidence>
<feature type="compositionally biased region" description="Acidic residues" evidence="1">
    <location>
        <begin position="75"/>
        <end position="87"/>
    </location>
</feature>
<gene>
    <name evidence="2" type="ORF">G5I_03074</name>
</gene>
<accession>F4WC03</accession>
<dbReference type="AlphaFoldDB" id="F4WC03"/>
<feature type="region of interest" description="Disordered" evidence="1">
    <location>
        <begin position="75"/>
        <end position="107"/>
    </location>
</feature>